<dbReference type="SMART" id="SM00474">
    <property type="entry name" value="35EXOc"/>
    <property type="match status" value="1"/>
</dbReference>
<dbReference type="InterPro" id="IPR012337">
    <property type="entry name" value="RNaseH-like_sf"/>
</dbReference>
<dbReference type="GO" id="GO:0006139">
    <property type="term" value="P:nucleobase-containing compound metabolic process"/>
    <property type="evidence" value="ECO:0007669"/>
    <property type="project" value="InterPro"/>
</dbReference>
<keyword evidence="1" id="KW-0540">Nuclease</keyword>
<evidence type="ECO:0000256" key="7">
    <source>
        <dbReference type="ARBA" id="ARBA00042761"/>
    </source>
</evidence>
<name>A0A2N6QS39_9BACT</name>
<dbReference type="Pfam" id="PF01612">
    <property type="entry name" value="DNA_pol_A_exo1"/>
    <property type="match status" value="1"/>
</dbReference>
<protein>
    <recommendedName>
        <fullName evidence="6">3'-5' exonuclease</fullName>
    </recommendedName>
    <alternativeName>
        <fullName evidence="7">Werner Syndrome-like exonuclease</fullName>
    </alternativeName>
</protein>
<evidence type="ECO:0000313" key="10">
    <source>
        <dbReference type="Proteomes" id="UP000235564"/>
    </source>
</evidence>
<evidence type="ECO:0000256" key="4">
    <source>
        <dbReference type="ARBA" id="ARBA00022839"/>
    </source>
</evidence>
<dbReference type="RefSeq" id="WP_102697106.1">
    <property type="nucleotide sequence ID" value="NZ_PNGJ01000003.1"/>
</dbReference>
<comment type="caution">
    <text evidence="9">The sequence shown here is derived from an EMBL/GenBank/DDBJ whole genome shotgun (WGS) entry which is preliminary data.</text>
</comment>
<dbReference type="AlphaFoldDB" id="A0A2N6QS39"/>
<dbReference type="PANTHER" id="PTHR13620">
    <property type="entry name" value="3-5 EXONUCLEASE"/>
    <property type="match status" value="1"/>
</dbReference>
<keyword evidence="2" id="KW-0479">Metal-binding</keyword>
<evidence type="ECO:0000313" key="9">
    <source>
        <dbReference type="EMBL" id="PMC24717.1"/>
    </source>
</evidence>
<dbReference type="GO" id="GO:0046872">
    <property type="term" value="F:metal ion binding"/>
    <property type="evidence" value="ECO:0007669"/>
    <property type="project" value="UniProtKB-KW"/>
</dbReference>
<accession>A0A2N6QS39</accession>
<evidence type="ECO:0000256" key="2">
    <source>
        <dbReference type="ARBA" id="ARBA00022723"/>
    </source>
</evidence>
<evidence type="ECO:0000259" key="8">
    <source>
        <dbReference type="SMART" id="SM00474"/>
    </source>
</evidence>
<feature type="domain" description="3'-5' exonuclease" evidence="8">
    <location>
        <begin position="26"/>
        <end position="195"/>
    </location>
</feature>
<evidence type="ECO:0000256" key="6">
    <source>
        <dbReference type="ARBA" id="ARBA00040531"/>
    </source>
</evidence>
<keyword evidence="4 9" id="KW-0269">Exonuclease</keyword>
<dbReference type="InterPro" id="IPR002562">
    <property type="entry name" value="3'-5'_exonuclease_dom"/>
</dbReference>
<dbReference type="InterPro" id="IPR051132">
    <property type="entry name" value="3-5_Exonuclease_domain"/>
</dbReference>
<keyword evidence="3" id="KW-0378">Hydrolase</keyword>
<evidence type="ECO:0000256" key="1">
    <source>
        <dbReference type="ARBA" id="ARBA00022722"/>
    </source>
</evidence>
<organism evidence="9 10">
    <name type="scientific">Hoylesella buccalis</name>
    <dbReference type="NCBI Taxonomy" id="28127"/>
    <lineage>
        <taxon>Bacteria</taxon>
        <taxon>Pseudomonadati</taxon>
        <taxon>Bacteroidota</taxon>
        <taxon>Bacteroidia</taxon>
        <taxon>Bacteroidales</taxon>
        <taxon>Prevotellaceae</taxon>
        <taxon>Hoylesella</taxon>
    </lineage>
</organism>
<dbReference type="EMBL" id="PNGJ01000003">
    <property type="protein sequence ID" value="PMC24717.1"/>
    <property type="molecule type" value="Genomic_DNA"/>
</dbReference>
<dbReference type="OrthoDB" id="9793333at2"/>
<proteinExistence type="predicted"/>
<keyword evidence="5" id="KW-0460">Magnesium</keyword>
<dbReference type="SUPFAM" id="SSF53098">
    <property type="entry name" value="Ribonuclease H-like"/>
    <property type="match status" value="1"/>
</dbReference>
<sequence length="222" mass="25817">MKRTIYSKFNKEAIHTLPQVLFSGRIIVVTTEKMAEKAVKFLLTQDLLGVDTETRPVFRKGQSYQVSLFQVATKEVCFLFRLNMLGITPAIKLLLENTQTKMIGLSWHDDLLMLHKRSEFKKGYFIDLQDIVGELGIKDLSLQKLYANIFHQKISKRQRLTNWDQENLTDKQKLYAATDAWACIMLYEEILRLKETGDYTLIPDEEEINAKQVKDDNQNHTA</sequence>
<gene>
    <name evidence="9" type="ORF">CJ231_05640</name>
</gene>
<dbReference type="GO" id="GO:0003676">
    <property type="term" value="F:nucleic acid binding"/>
    <property type="evidence" value="ECO:0007669"/>
    <property type="project" value="InterPro"/>
</dbReference>
<dbReference type="InterPro" id="IPR036397">
    <property type="entry name" value="RNaseH_sf"/>
</dbReference>
<evidence type="ECO:0000256" key="5">
    <source>
        <dbReference type="ARBA" id="ARBA00022842"/>
    </source>
</evidence>
<dbReference type="Proteomes" id="UP000235564">
    <property type="component" value="Unassembled WGS sequence"/>
</dbReference>
<dbReference type="Gene3D" id="3.30.420.10">
    <property type="entry name" value="Ribonuclease H-like superfamily/Ribonuclease H"/>
    <property type="match status" value="1"/>
</dbReference>
<reference evidence="9 10" key="1">
    <citation type="submission" date="2017-09" db="EMBL/GenBank/DDBJ databases">
        <title>Bacterial strain isolated from the female urinary microbiota.</title>
        <authorList>
            <person name="Thomas-White K."/>
            <person name="Kumar N."/>
            <person name="Forster S."/>
            <person name="Putonti C."/>
            <person name="Lawley T."/>
            <person name="Wolfe A.J."/>
        </authorList>
    </citation>
    <scope>NUCLEOTIDE SEQUENCE [LARGE SCALE GENOMIC DNA]</scope>
    <source>
        <strain evidence="9 10">UMB0536</strain>
    </source>
</reference>
<dbReference type="GO" id="GO:0008408">
    <property type="term" value="F:3'-5' exonuclease activity"/>
    <property type="evidence" value="ECO:0007669"/>
    <property type="project" value="InterPro"/>
</dbReference>
<dbReference type="PANTHER" id="PTHR13620:SF109">
    <property type="entry name" value="3'-5' EXONUCLEASE"/>
    <property type="match status" value="1"/>
</dbReference>
<dbReference type="CDD" id="cd06141">
    <property type="entry name" value="WRN_exo"/>
    <property type="match status" value="1"/>
</dbReference>
<evidence type="ECO:0000256" key="3">
    <source>
        <dbReference type="ARBA" id="ARBA00022801"/>
    </source>
</evidence>